<organism evidence="1 2">
    <name type="scientific">Panaeolus cyanescens</name>
    <dbReference type="NCBI Taxonomy" id="181874"/>
    <lineage>
        <taxon>Eukaryota</taxon>
        <taxon>Fungi</taxon>
        <taxon>Dikarya</taxon>
        <taxon>Basidiomycota</taxon>
        <taxon>Agaricomycotina</taxon>
        <taxon>Agaricomycetes</taxon>
        <taxon>Agaricomycetidae</taxon>
        <taxon>Agaricales</taxon>
        <taxon>Agaricineae</taxon>
        <taxon>Galeropsidaceae</taxon>
        <taxon>Panaeolus</taxon>
    </lineage>
</organism>
<evidence type="ECO:0000313" key="1">
    <source>
        <dbReference type="EMBL" id="PPR06583.1"/>
    </source>
</evidence>
<accession>A0A409YUC3</accession>
<dbReference type="AlphaFoldDB" id="A0A409YUC3"/>
<comment type="caution">
    <text evidence="1">The sequence shown here is derived from an EMBL/GenBank/DDBJ whole genome shotgun (WGS) entry which is preliminary data.</text>
</comment>
<dbReference type="EMBL" id="NHTK01000607">
    <property type="protein sequence ID" value="PPR06583.1"/>
    <property type="molecule type" value="Genomic_DNA"/>
</dbReference>
<dbReference type="Proteomes" id="UP000284842">
    <property type="component" value="Unassembled WGS sequence"/>
</dbReference>
<keyword evidence="2" id="KW-1185">Reference proteome</keyword>
<proteinExistence type="predicted"/>
<reference evidence="1 2" key="1">
    <citation type="journal article" date="2018" name="Evol. Lett.">
        <title>Horizontal gene cluster transfer increased hallucinogenic mushroom diversity.</title>
        <authorList>
            <person name="Reynolds H.T."/>
            <person name="Vijayakumar V."/>
            <person name="Gluck-Thaler E."/>
            <person name="Korotkin H.B."/>
            <person name="Matheny P.B."/>
            <person name="Slot J.C."/>
        </authorList>
    </citation>
    <scope>NUCLEOTIDE SEQUENCE [LARGE SCALE GENOMIC DNA]</scope>
    <source>
        <strain evidence="1 2">2629</strain>
    </source>
</reference>
<name>A0A409YUC3_9AGAR</name>
<dbReference type="OrthoDB" id="3269202at2759"/>
<gene>
    <name evidence="1" type="ORF">CVT24_001764</name>
</gene>
<protein>
    <submittedName>
        <fullName evidence="1">Uncharacterized protein</fullName>
    </submittedName>
</protein>
<evidence type="ECO:0000313" key="2">
    <source>
        <dbReference type="Proteomes" id="UP000284842"/>
    </source>
</evidence>
<sequence>MSAYYPSQAGYATSAQPMMYSASAAGYGQPAYQVAPSASYVQPAGVMVQPQVVSSVGAPVMMQPGYSQGYPQAHHYTWGARLRRFFGLAPSTGMKFKSDRTTWGFMGYSRRQRYVDARTGAEVDKHGRPVIRV</sequence>
<dbReference type="InParanoid" id="A0A409YUC3"/>